<dbReference type="InterPro" id="IPR016032">
    <property type="entry name" value="Sig_transdc_resp-reg_C-effctor"/>
</dbReference>
<dbReference type="PROSITE" id="PS50043">
    <property type="entry name" value="HTH_LUXR_2"/>
    <property type="match status" value="1"/>
</dbReference>
<keyword evidence="1" id="KW-0805">Transcription regulation</keyword>
<dbReference type="Pfam" id="PF03472">
    <property type="entry name" value="Autoind_bind"/>
    <property type="match status" value="1"/>
</dbReference>
<dbReference type="Gene3D" id="1.10.10.10">
    <property type="entry name" value="Winged helix-like DNA-binding domain superfamily/Winged helix DNA-binding domain"/>
    <property type="match status" value="1"/>
</dbReference>
<dbReference type="Pfam" id="PF00196">
    <property type="entry name" value="GerE"/>
    <property type="match status" value="1"/>
</dbReference>
<dbReference type="InterPro" id="IPR036693">
    <property type="entry name" value="TF_LuxR_autoind-bd_dom_sf"/>
</dbReference>
<dbReference type="PANTHER" id="PTHR44688:SF16">
    <property type="entry name" value="DNA-BINDING TRANSCRIPTIONAL ACTIVATOR DEVR_DOSR"/>
    <property type="match status" value="1"/>
</dbReference>
<dbReference type="Gene3D" id="3.30.450.80">
    <property type="entry name" value="Transcription factor LuxR-like, autoinducer-binding domain"/>
    <property type="match status" value="1"/>
</dbReference>
<dbReference type="SUPFAM" id="SSF75516">
    <property type="entry name" value="Pheromone-binding domain of LuxR-like quorum-sensing transcription factors"/>
    <property type="match status" value="1"/>
</dbReference>
<evidence type="ECO:0000259" key="4">
    <source>
        <dbReference type="PROSITE" id="PS50043"/>
    </source>
</evidence>
<dbReference type="RefSeq" id="WP_132460270.1">
    <property type="nucleotide sequence ID" value="NZ_SLXP01000001.1"/>
</dbReference>
<dbReference type="InterPro" id="IPR005143">
    <property type="entry name" value="TF_LuxR_autoind-bd_dom"/>
</dbReference>
<evidence type="ECO:0000313" key="5">
    <source>
        <dbReference type="EMBL" id="TCP44124.1"/>
    </source>
</evidence>
<evidence type="ECO:0000256" key="3">
    <source>
        <dbReference type="ARBA" id="ARBA00023163"/>
    </source>
</evidence>
<protein>
    <submittedName>
        <fullName evidence="5">LuxR family transcriptional regulator</fullName>
    </submittedName>
</protein>
<dbReference type="InterPro" id="IPR036388">
    <property type="entry name" value="WH-like_DNA-bd_sf"/>
</dbReference>
<dbReference type="OrthoDB" id="7763579at2"/>
<reference evidence="5 6" key="1">
    <citation type="submission" date="2019-03" db="EMBL/GenBank/DDBJ databases">
        <title>Genomic Encyclopedia of Type Strains, Phase IV (KMG-IV): sequencing the most valuable type-strain genomes for metagenomic binning, comparative biology and taxonomic classification.</title>
        <authorList>
            <person name="Goeker M."/>
        </authorList>
    </citation>
    <scope>NUCLEOTIDE SEQUENCE [LARGE SCALE GENOMIC DNA]</scope>
    <source>
        <strain evidence="5 6">DSM 18063</strain>
    </source>
</reference>
<evidence type="ECO:0000256" key="2">
    <source>
        <dbReference type="ARBA" id="ARBA00023125"/>
    </source>
</evidence>
<dbReference type="AlphaFoldDB" id="A0A4R2Q7U6"/>
<feature type="domain" description="HTH luxR-type" evidence="4">
    <location>
        <begin position="145"/>
        <end position="210"/>
    </location>
</feature>
<proteinExistence type="predicted"/>
<keyword evidence="6" id="KW-1185">Reference proteome</keyword>
<sequence>MPHSSENKSGVPALDVVLPTLRLLGPSGFIFAYNITFRGPEYYHSEYPKAWQMEYESRGYTYVDPVLIWNILNTGNKRWSEVRLPDLRGVLTRARAYGLVYGASFSRTTKGKKTILTLARADREFNDEEILFLAATVDELNAGFSKSYRIELTVAELQTLRCLRDGMTYAEAAAMLNVSVPTIKARLEKVRGKLGAKTATQAVAMAVQRKLL</sequence>
<evidence type="ECO:0000313" key="6">
    <source>
        <dbReference type="Proteomes" id="UP000294835"/>
    </source>
</evidence>
<organism evidence="5 6">
    <name type="scientific">Rhodovulum marinum</name>
    <dbReference type="NCBI Taxonomy" id="320662"/>
    <lineage>
        <taxon>Bacteria</taxon>
        <taxon>Pseudomonadati</taxon>
        <taxon>Pseudomonadota</taxon>
        <taxon>Alphaproteobacteria</taxon>
        <taxon>Rhodobacterales</taxon>
        <taxon>Paracoccaceae</taxon>
        <taxon>Rhodovulum</taxon>
    </lineage>
</organism>
<name>A0A4R2Q7U6_9RHOB</name>
<dbReference type="GO" id="GO:0003677">
    <property type="term" value="F:DNA binding"/>
    <property type="evidence" value="ECO:0007669"/>
    <property type="project" value="UniProtKB-KW"/>
</dbReference>
<dbReference type="GO" id="GO:0006355">
    <property type="term" value="P:regulation of DNA-templated transcription"/>
    <property type="evidence" value="ECO:0007669"/>
    <property type="project" value="InterPro"/>
</dbReference>
<dbReference type="SMART" id="SM00421">
    <property type="entry name" value="HTH_LUXR"/>
    <property type="match status" value="1"/>
</dbReference>
<dbReference type="CDD" id="cd06170">
    <property type="entry name" value="LuxR_C_like"/>
    <property type="match status" value="1"/>
</dbReference>
<evidence type="ECO:0000256" key="1">
    <source>
        <dbReference type="ARBA" id="ARBA00023015"/>
    </source>
</evidence>
<dbReference type="SUPFAM" id="SSF46894">
    <property type="entry name" value="C-terminal effector domain of the bipartite response regulators"/>
    <property type="match status" value="1"/>
</dbReference>
<dbReference type="InterPro" id="IPR000792">
    <property type="entry name" value="Tscrpt_reg_LuxR_C"/>
</dbReference>
<keyword evidence="3" id="KW-0804">Transcription</keyword>
<gene>
    <name evidence="5" type="ORF">EV662_101211</name>
</gene>
<comment type="caution">
    <text evidence="5">The sequence shown here is derived from an EMBL/GenBank/DDBJ whole genome shotgun (WGS) entry which is preliminary data.</text>
</comment>
<accession>A0A4R2Q7U6</accession>
<dbReference type="Proteomes" id="UP000294835">
    <property type="component" value="Unassembled WGS sequence"/>
</dbReference>
<dbReference type="PANTHER" id="PTHR44688">
    <property type="entry name" value="DNA-BINDING TRANSCRIPTIONAL ACTIVATOR DEVR_DOSR"/>
    <property type="match status" value="1"/>
</dbReference>
<keyword evidence="2" id="KW-0238">DNA-binding</keyword>
<dbReference type="EMBL" id="SLXP01000001">
    <property type="protein sequence ID" value="TCP44124.1"/>
    <property type="molecule type" value="Genomic_DNA"/>
</dbReference>